<evidence type="ECO:0000313" key="1">
    <source>
        <dbReference type="EMBL" id="QJB01096.1"/>
    </source>
</evidence>
<sequence>MSNTETTECTMNSQRRNELGLTMNTYTANRLAMTVLKATFTVRDTFYVEAVYFDADAARGAFKRAKDMGMNVGQLSTPRWGNSSFEIATN</sequence>
<proteinExistence type="predicted"/>
<organism evidence="1">
    <name type="scientific">viral metagenome</name>
    <dbReference type="NCBI Taxonomy" id="1070528"/>
    <lineage>
        <taxon>unclassified sequences</taxon>
        <taxon>metagenomes</taxon>
        <taxon>organismal metagenomes</taxon>
    </lineage>
</organism>
<dbReference type="EMBL" id="MT143705">
    <property type="protein sequence ID" value="QJB01096.1"/>
    <property type="molecule type" value="Genomic_DNA"/>
</dbReference>
<gene>
    <name evidence="1" type="ORF">MM171A00145_0033</name>
</gene>
<accession>A0A6M3M703</accession>
<protein>
    <submittedName>
        <fullName evidence="1">Uncharacterized protein</fullName>
    </submittedName>
</protein>
<dbReference type="AlphaFoldDB" id="A0A6M3M703"/>
<reference evidence="1" key="1">
    <citation type="submission" date="2020-03" db="EMBL/GenBank/DDBJ databases">
        <title>The deep terrestrial virosphere.</title>
        <authorList>
            <person name="Holmfeldt K."/>
            <person name="Nilsson E."/>
            <person name="Simone D."/>
            <person name="Lopez-Fernandez M."/>
            <person name="Wu X."/>
            <person name="de Brujin I."/>
            <person name="Lundin D."/>
            <person name="Andersson A."/>
            <person name="Bertilsson S."/>
            <person name="Dopson M."/>
        </authorList>
    </citation>
    <scope>NUCLEOTIDE SEQUENCE</scope>
    <source>
        <strain evidence="1">MM171A00145</strain>
    </source>
</reference>
<name>A0A6M3M703_9ZZZZ</name>